<reference evidence="2 3" key="1">
    <citation type="submission" date="2021-08" db="EMBL/GenBank/DDBJ databases">
        <title>Comparative Genomics Analysis of the Genus Qipengyuania Reveals Extensive Genetic Diversity and Metabolic Versatility, Including the Description of Fifteen Novel Species.</title>
        <authorList>
            <person name="Liu Y."/>
        </authorList>
    </citation>
    <scope>NUCLEOTIDE SEQUENCE [LARGE SCALE GENOMIC DNA]</scope>
    <source>
        <strain evidence="2 3">1NDH13</strain>
    </source>
</reference>
<dbReference type="Proteomes" id="UP000824281">
    <property type="component" value="Chromosome"/>
</dbReference>
<evidence type="ECO:0000313" key="2">
    <source>
        <dbReference type="EMBL" id="QZD89342.1"/>
    </source>
</evidence>
<organism evidence="2 3">
    <name type="scientific">Qipengyuania aurantiaca</name>
    <dbReference type="NCBI Taxonomy" id="2867233"/>
    <lineage>
        <taxon>Bacteria</taxon>
        <taxon>Pseudomonadati</taxon>
        <taxon>Pseudomonadota</taxon>
        <taxon>Alphaproteobacteria</taxon>
        <taxon>Sphingomonadales</taxon>
        <taxon>Erythrobacteraceae</taxon>
        <taxon>Qipengyuania</taxon>
    </lineage>
</organism>
<proteinExistence type="predicted"/>
<sequence>MQGELPQASEQGRGSFWACLAKPGLVAQLSEPERHTERDSRDERA</sequence>
<accession>A0ABX8ZK63</accession>
<dbReference type="RefSeq" id="WP_221424840.1">
    <property type="nucleotide sequence ID" value="NZ_CP081295.1"/>
</dbReference>
<keyword evidence="3" id="KW-1185">Reference proteome</keyword>
<dbReference type="EMBL" id="CP081295">
    <property type="protein sequence ID" value="QZD89342.1"/>
    <property type="molecule type" value="Genomic_DNA"/>
</dbReference>
<evidence type="ECO:0000313" key="3">
    <source>
        <dbReference type="Proteomes" id="UP000824281"/>
    </source>
</evidence>
<protein>
    <submittedName>
        <fullName evidence="2">Uncharacterized protein</fullName>
    </submittedName>
</protein>
<feature type="region of interest" description="Disordered" evidence="1">
    <location>
        <begin position="24"/>
        <end position="45"/>
    </location>
</feature>
<feature type="compositionally biased region" description="Basic and acidic residues" evidence="1">
    <location>
        <begin position="31"/>
        <end position="45"/>
    </location>
</feature>
<evidence type="ECO:0000256" key="1">
    <source>
        <dbReference type="SAM" id="MobiDB-lite"/>
    </source>
</evidence>
<name>A0ABX8ZK63_9SPHN</name>
<gene>
    <name evidence="2" type="ORF">K3148_11025</name>
</gene>